<dbReference type="Gramene" id="EOX92914">
    <property type="protein sequence ID" value="EOX92914"/>
    <property type="gene ID" value="TCM_001776"/>
</dbReference>
<sequence length="122" mass="14230">MNDADTKPVLLCSCNDNTFHLYDLPSFTERGRLFSKQEVRVIDRGPFPLFLHRGWKWVVDCLEVVAEAWRRGPWNLDKPCIYVNILLRNLLHFSCIEKMDEGMQKPVEDIPIFAQNSFAESS</sequence>
<keyword evidence="2" id="KW-1185">Reference proteome</keyword>
<dbReference type="HOGENOM" id="CLU_2030897_0_0_1"/>
<evidence type="ECO:0000313" key="2">
    <source>
        <dbReference type="Proteomes" id="UP000026915"/>
    </source>
</evidence>
<protein>
    <recommendedName>
        <fullName evidence="3">Transducin/WD40 repeat-like superfamily protein</fullName>
    </recommendedName>
</protein>
<evidence type="ECO:0008006" key="3">
    <source>
        <dbReference type="Google" id="ProtNLM"/>
    </source>
</evidence>
<evidence type="ECO:0000313" key="1">
    <source>
        <dbReference type="EMBL" id="EOX92914.1"/>
    </source>
</evidence>
<name>A0A061DJN3_THECC</name>
<dbReference type="EMBL" id="CM001879">
    <property type="protein sequence ID" value="EOX92914.1"/>
    <property type="molecule type" value="Genomic_DNA"/>
</dbReference>
<dbReference type="Proteomes" id="UP000026915">
    <property type="component" value="Chromosome 1"/>
</dbReference>
<gene>
    <name evidence="1" type="ORF">TCM_001776</name>
</gene>
<proteinExistence type="predicted"/>
<organism evidence="1 2">
    <name type="scientific">Theobroma cacao</name>
    <name type="common">Cacao</name>
    <name type="synonym">Cocoa</name>
    <dbReference type="NCBI Taxonomy" id="3641"/>
    <lineage>
        <taxon>Eukaryota</taxon>
        <taxon>Viridiplantae</taxon>
        <taxon>Streptophyta</taxon>
        <taxon>Embryophyta</taxon>
        <taxon>Tracheophyta</taxon>
        <taxon>Spermatophyta</taxon>
        <taxon>Magnoliopsida</taxon>
        <taxon>eudicotyledons</taxon>
        <taxon>Gunneridae</taxon>
        <taxon>Pentapetalae</taxon>
        <taxon>rosids</taxon>
        <taxon>malvids</taxon>
        <taxon>Malvales</taxon>
        <taxon>Malvaceae</taxon>
        <taxon>Byttnerioideae</taxon>
        <taxon>Theobroma</taxon>
    </lineage>
</organism>
<dbReference type="STRING" id="3641.A0A061DJN3"/>
<dbReference type="eggNOG" id="KOG0274">
    <property type="taxonomic scope" value="Eukaryota"/>
</dbReference>
<dbReference type="InParanoid" id="A0A061DJN3"/>
<accession>A0A061DJN3</accession>
<reference evidence="1 2" key="1">
    <citation type="journal article" date="2013" name="Genome Biol.">
        <title>The genome sequence of the most widely cultivated cacao type and its use to identify candidate genes regulating pod color.</title>
        <authorList>
            <person name="Motamayor J.C."/>
            <person name="Mockaitis K."/>
            <person name="Schmutz J."/>
            <person name="Haiminen N."/>
            <person name="Iii D.L."/>
            <person name="Cornejo O."/>
            <person name="Findley S.D."/>
            <person name="Zheng P."/>
            <person name="Utro F."/>
            <person name="Royaert S."/>
            <person name="Saski C."/>
            <person name="Jenkins J."/>
            <person name="Podicheti R."/>
            <person name="Zhao M."/>
            <person name="Scheffler B.E."/>
            <person name="Stack J.C."/>
            <person name="Feltus F.A."/>
            <person name="Mustiga G.M."/>
            <person name="Amores F."/>
            <person name="Phillips W."/>
            <person name="Marelli J.P."/>
            <person name="May G.D."/>
            <person name="Shapiro H."/>
            <person name="Ma J."/>
            <person name="Bustamante C.D."/>
            <person name="Schnell R.J."/>
            <person name="Main D."/>
            <person name="Gilbert D."/>
            <person name="Parida L."/>
            <person name="Kuhn D.N."/>
        </authorList>
    </citation>
    <scope>NUCLEOTIDE SEQUENCE [LARGE SCALE GENOMIC DNA]</scope>
    <source>
        <strain evidence="2">cv. Matina 1-6</strain>
    </source>
</reference>
<dbReference type="AlphaFoldDB" id="A0A061DJN3"/>